<protein>
    <submittedName>
        <fullName evidence="1">Uncharacterized protein</fullName>
    </submittedName>
</protein>
<reference evidence="1 2" key="1">
    <citation type="submission" date="2018-06" db="EMBL/GenBank/DDBJ databases">
        <authorList>
            <consortium name="Pathogen Informatics"/>
            <person name="Doyle S."/>
        </authorList>
    </citation>
    <scope>NUCLEOTIDE SEQUENCE [LARGE SCALE GENOMIC DNA]</scope>
    <source>
        <strain evidence="1 2">NCTC10338</strain>
    </source>
</reference>
<dbReference type="Proteomes" id="UP000255295">
    <property type="component" value="Unassembled WGS sequence"/>
</dbReference>
<proteinExistence type="predicted"/>
<dbReference type="EMBL" id="UFSZ01000001">
    <property type="protein sequence ID" value="SUV17373.1"/>
    <property type="molecule type" value="Genomic_DNA"/>
</dbReference>
<comment type="caution">
    <text evidence="1">The sequence shown here is derived from an EMBL/GenBank/DDBJ whole genome shotgun (WGS) entry which is preliminary data.</text>
</comment>
<name>A0AAJ5D9K9_LYSSH</name>
<gene>
    <name evidence="1" type="ORF">NCTC10338_02472</name>
</gene>
<organism evidence="1 2">
    <name type="scientific">Lysinibacillus sphaericus</name>
    <name type="common">Bacillus sphaericus</name>
    <dbReference type="NCBI Taxonomy" id="1421"/>
    <lineage>
        <taxon>Bacteria</taxon>
        <taxon>Bacillati</taxon>
        <taxon>Bacillota</taxon>
        <taxon>Bacilli</taxon>
        <taxon>Bacillales</taxon>
        <taxon>Bacillaceae</taxon>
        <taxon>Lysinibacillus</taxon>
    </lineage>
</organism>
<evidence type="ECO:0000313" key="1">
    <source>
        <dbReference type="EMBL" id="SUV17373.1"/>
    </source>
</evidence>
<sequence length="32" mass="3901">MIRNTFIIRTFIVARRLALRKYVKQSIIYSDN</sequence>
<accession>A0AAJ5D9K9</accession>
<evidence type="ECO:0000313" key="2">
    <source>
        <dbReference type="Proteomes" id="UP000255295"/>
    </source>
</evidence>
<dbReference type="AlphaFoldDB" id="A0AAJ5D9K9"/>